<accession>A0A645B848</accession>
<organism evidence="3">
    <name type="scientific">bioreactor metagenome</name>
    <dbReference type="NCBI Taxonomy" id="1076179"/>
    <lineage>
        <taxon>unclassified sequences</taxon>
        <taxon>metagenomes</taxon>
        <taxon>ecological metagenomes</taxon>
    </lineage>
</organism>
<proteinExistence type="predicted"/>
<dbReference type="SUPFAM" id="SSF53756">
    <property type="entry name" value="UDP-Glycosyltransferase/glycogen phosphorylase"/>
    <property type="match status" value="1"/>
</dbReference>
<sequence>MKDGSKLKKIFVAVRAYIIFWLCHKHYDILHVHLSSRNSTWRKARFIRKAKASGMRIIIHLHGSEFDIFYRDECNEVQKEKIHVIFSMADKIIALSDDWKMFLLKYGLGTDDKVDVIYNSVLMPDYVKTDYSNRNVLFLGRLGERKGTYDLLKIAPKIIERYPDAHFYLGGDGDVQQIQKICEEQQLQNHIELIGWVKDQVKEDYFKRCCIYILPSYAEGMPMSVLEAMSYGLACVSTTVGGIPNIITNKANGLLFTPGNTDDFFNCLDYLFSNEDNRQRIGTNGRKRIDESFNNKKYILDLVQYYNKLLQ</sequence>
<protein>
    <submittedName>
        <fullName evidence="3">Glycosyltransferase Gtf1</fullName>
        <ecNumber evidence="3">2.4.1.-</ecNumber>
    </submittedName>
</protein>
<dbReference type="GO" id="GO:0016757">
    <property type="term" value="F:glycosyltransferase activity"/>
    <property type="evidence" value="ECO:0007669"/>
    <property type="project" value="UniProtKB-KW"/>
</dbReference>
<dbReference type="EMBL" id="VSSQ01018224">
    <property type="protein sequence ID" value="MPM61228.1"/>
    <property type="molecule type" value="Genomic_DNA"/>
</dbReference>
<dbReference type="Pfam" id="PF00534">
    <property type="entry name" value="Glycos_transf_1"/>
    <property type="match status" value="1"/>
</dbReference>
<keyword evidence="3" id="KW-0328">Glycosyltransferase</keyword>
<comment type="caution">
    <text evidence="3">The sequence shown here is derived from an EMBL/GenBank/DDBJ whole genome shotgun (WGS) entry which is preliminary data.</text>
</comment>
<gene>
    <name evidence="3" type="primary">gtf1_41</name>
    <name evidence="3" type="ORF">SDC9_108085</name>
</gene>
<dbReference type="Pfam" id="PF13439">
    <property type="entry name" value="Glyco_transf_4"/>
    <property type="match status" value="1"/>
</dbReference>
<evidence type="ECO:0000313" key="3">
    <source>
        <dbReference type="EMBL" id="MPM61228.1"/>
    </source>
</evidence>
<name>A0A645B848_9ZZZZ</name>
<dbReference type="Gene3D" id="3.40.50.2000">
    <property type="entry name" value="Glycogen Phosphorylase B"/>
    <property type="match status" value="2"/>
</dbReference>
<evidence type="ECO:0000259" key="1">
    <source>
        <dbReference type="Pfam" id="PF00534"/>
    </source>
</evidence>
<evidence type="ECO:0000259" key="2">
    <source>
        <dbReference type="Pfam" id="PF13439"/>
    </source>
</evidence>
<reference evidence="3" key="1">
    <citation type="submission" date="2019-08" db="EMBL/GenBank/DDBJ databases">
        <authorList>
            <person name="Kucharzyk K."/>
            <person name="Murdoch R.W."/>
            <person name="Higgins S."/>
            <person name="Loffler F."/>
        </authorList>
    </citation>
    <scope>NUCLEOTIDE SEQUENCE</scope>
</reference>
<dbReference type="AlphaFoldDB" id="A0A645B848"/>
<feature type="domain" description="Glycosyl transferase family 1" evidence="1">
    <location>
        <begin position="135"/>
        <end position="288"/>
    </location>
</feature>
<dbReference type="PANTHER" id="PTHR12526">
    <property type="entry name" value="GLYCOSYLTRANSFERASE"/>
    <property type="match status" value="1"/>
</dbReference>
<dbReference type="EC" id="2.4.1.-" evidence="3"/>
<keyword evidence="3" id="KW-0808">Transferase</keyword>
<dbReference type="CDD" id="cd03801">
    <property type="entry name" value="GT4_PimA-like"/>
    <property type="match status" value="1"/>
</dbReference>
<dbReference type="InterPro" id="IPR001296">
    <property type="entry name" value="Glyco_trans_1"/>
</dbReference>
<dbReference type="InterPro" id="IPR028098">
    <property type="entry name" value="Glyco_trans_4-like_N"/>
</dbReference>
<feature type="domain" description="Glycosyltransferase subfamily 4-like N-terminal" evidence="2">
    <location>
        <begin position="13"/>
        <end position="121"/>
    </location>
</feature>